<dbReference type="InterPro" id="IPR051684">
    <property type="entry name" value="Electron_Trans/Redox"/>
</dbReference>
<keyword evidence="6" id="KW-0411">Iron-sulfur</keyword>
<keyword evidence="3" id="KW-0479">Metal-binding</keyword>
<accession>A0A9E4ZFY6</accession>
<dbReference type="GO" id="GO:0016491">
    <property type="term" value="F:oxidoreductase activity"/>
    <property type="evidence" value="ECO:0007669"/>
    <property type="project" value="UniProtKB-ARBA"/>
</dbReference>
<dbReference type="PANTHER" id="PTHR30176:SF3">
    <property type="entry name" value="FERREDOXIN-TYPE PROTEIN NAPH"/>
    <property type="match status" value="1"/>
</dbReference>
<gene>
    <name evidence="9" type="ORF">KDK67_10290</name>
</gene>
<evidence type="ECO:0000256" key="6">
    <source>
        <dbReference type="ARBA" id="ARBA00023014"/>
    </source>
</evidence>
<dbReference type="InterPro" id="IPR017896">
    <property type="entry name" value="4Fe4S_Fe-S-bd"/>
</dbReference>
<dbReference type="AlphaFoldDB" id="A0A9E4ZFY6"/>
<comment type="caution">
    <text evidence="9">The sequence shown here is derived from an EMBL/GenBank/DDBJ whole genome shotgun (WGS) entry which is preliminary data.</text>
</comment>
<dbReference type="EMBL" id="JAGSOI010000046">
    <property type="protein sequence ID" value="MCM1987366.1"/>
    <property type="molecule type" value="Genomic_DNA"/>
</dbReference>
<evidence type="ECO:0000256" key="2">
    <source>
        <dbReference type="ARBA" id="ARBA00022485"/>
    </source>
</evidence>
<feature type="transmembrane region" description="Helical" evidence="7">
    <location>
        <begin position="99"/>
        <end position="117"/>
    </location>
</feature>
<keyword evidence="1" id="KW-0813">Transport</keyword>
<dbReference type="Gene3D" id="3.30.70.20">
    <property type="match status" value="1"/>
</dbReference>
<protein>
    <submittedName>
        <fullName evidence="9">4Fe-4S binding protein</fullName>
    </submittedName>
</protein>
<name>A0A9E4ZFY6_9EURY</name>
<feature type="transmembrane region" description="Helical" evidence="7">
    <location>
        <begin position="21"/>
        <end position="38"/>
    </location>
</feature>
<feature type="domain" description="4Fe-4S ferredoxin-type" evidence="8">
    <location>
        <begin position="200"/>
        <end position="227"/>
    </location>
</feature>
<dbReference type="PROSITE" id="PS51379">
    <property type="entry name" value="4FE4S_FER_2"/>
    <property type="match status" value="2"/>
</dbReference>
<dbReference type="GO" id="GO:0046872">
    <property type="term" value="F:metal ion binding"/>
    <property type="evidence" value="ECO:0007669"/>
    <property type="project" value="UniProtKB-KW"/>
</dbReference>
<evidence type="ECO:0000256" key="1">
    <source>
        <dbReference type="ARBA" id="ARBA00022448"/>
    </source>
</evidence>
<organism evidence="9 10">
    <name type="scientific">Methanococcoides seepicolus</name>
    <dbReference type="NCBI Taxonomy" id="2828780"/>
    <lineage>
        <taxon>Archaea</taxon>
        <taxon>Methanobacteriati</taxon>
        <taxon>Methanobacteriota</taxon>
        <taxon>Stenosarchaea group</taxon>
        <taxon>Methanomicrobia</taxon>
        <taxon>Methanosarcinales</taxon>
        <taxon>Methanosarcinaceae</taxon>
        <taxon>Methanococcoides</taxon>
    </lineage>
</organism>
<evidence type="ECO:0000313" key="9">
    <source>
        <dbReference type="EMBL" id="MCM1987366.1"/>
    </source>
</evidence>
<dbReference type="Pfam" id="PF12801">
    <property type="entry name" value="Fer4_5"/>
    <property type="match status" value="2"/>
</dbReference>
<feature type="transmembrane region" description="Helical" evidence="7">
    <location>
        <begin position="129"/>
        <end position="149"/>
    </location>
</feature>
<dbReference type="GO" id="GO:0051539">
    <property type="term" value="F:4 iron, 4 sulfur cluster binding"/>
    <property type="evidence" value="ECO:0007669"/>
    <property type="project" value="UniProtKB-KW"/>
</dbReference>
<sequence>MKVAGNIISRLQKIEKVEKVERFRLTLQLIGLAIFIYFGSQSTFYVVLLSIPVALLFGPVYCGWMCPRGMFQNIIGSMGKRVLGKRYNKLVPKRIHKPLLYFRYVVLLFLLTALVLHEFQLIDDPIMESVVIDGLLLIMVISILLSFFVDRAACRYFCKEGAVASLTNLVKIRKIKRDPSLCNSCGICDRVCPMWIDVSKKDVVRDTACISCMECVHKCPVDALRVE</sequence>
<feature type="domain" description="4Fe-4S ferredoxin-type" evidence="8">
    <location>
        <begin position="173"/>
        <end position="193"/>
    </location>
</feature>
<keyword evidence="7" id="KW-0812">Transmembrane</keyword>
<reference evidence="9" key="2">
    <citation type="submission" date="2021-04" db="EMBL/GenBank/DDBJ databases">
        <authorList>
            <person name="Dong X."/>
        </authorList>
    </citation>
    <scope>NUCLEOTIDE SEQUENCE</scope>
    <source>
        <strain evidence="9">LLY</strain>
    </source>
</reference>
<evidence type="ECO:0000256" key="4">
    <source>
        <dbReference type="ARBA" id="ARBA00022982"/>
    </source>
</evidence>
<proteinExistence type="predicted"/>
<dbReference type="Pfam" id="PF13237">
    <property type="entry name" value="Fer4_10"/>
    <property type="match status" value="1"/>
</dbReference>
<keyword evidence="7" id="KW-0472">Membrane</keyword>
<evidence type="ECO:0000256" key="5">
    <source>
        <dbReference type="ARBA" id="ARBA00023004"/>
    </source>
</evidence>
<dbReference type="SUPFAM" id="SSF54862">
    <property type="entry name" value="4Fe-4S ferredoxins"/>
    <property type="match status" value="1"/>
</dbReference>
<dbReference type="PANTHER" id="PTHR30176">
    <property type="entry name" value="FERREDOXIN-TYPE PROTEIN NAPH"/>
    <property type="match status" value="1"/>
</dbReference>
<dbReference type="GO" id="GO:0005886">
    <property type="term" value="C:plasma membrane"/>
    <property type="evidence" value="ECO:0007669"/>
    <property type="project" value="TreeGrafter"/>
</dbReference>
<evidence type="ECO:0000313" key="10">
    <source>
        <dbReference type="Proteomes" id="UP001056766"/>
    </source>
</evidence>
<keyword evidence="5" id="KW-0408">Iron</keyword>
<dbReference type="PROSITE" id="PS00198">
    <property type="entry name" value="4FE4S_FER_1"/>
    <property type="match status" value="1"/>
</dbReference>
<keyword evidence="2" id="KW-0004">4Fe-4S</keyword>
<dbReference type="InterPro" id="IPR017900">
    <property type="entry name" value="4Fe4S_Fe_S_CS"/>
</dbReference>
<reference evidence="9" key="1">
    <citation type="journal article" date="2021" name="mSystems">
        <title>Bacteria and Archaea Synergistically Convert Glycine Betaine to Biogenic Methane in the Formosa Cold Seep of the South China Sea.</title>
        <authorList>
            <person name="Li L."/>
            <person name="Zhang W."/>
            <person name="Zhang S."/>
            <person name="Song L."/>
            <person name="Sun Q."/>
            <person name="Zhang H."/>
            <person name="Xiang H."/>
            <person name="Dong X."/>
        </authorList>
    </citation>
    <scope>NUCLEOTIDE SEQUENCE</scope>
    <source>
        <strain evidence="9">LLY</strain>
    </source>
</reference>
<evidence type="ECO:0000256" key="3">
    <source>
        <dbReference type="ARBA" id="ARBA00022723"/>
    </source>
</evidence>
<keyword evidence="4" id="KW-0249">Electron transport</keyword>
<feature type="transmembrane region" description="Helical" evidence="7">
    <location>
        <begin position="44"/>
        <end position="64"/>
    </location>
</feature>
<keyword evidence="10" id="KW-1185">Reference proteome</keyword>
<dbReference type="Proteomes" id="UP001056766">
    <property type="component" value="Unassembled WGS sequence"/>
</dbReference>
<evidence type="ECO:0000256" key="7">
    <source>
        <dbReference type="SAM" id="Phobius"/>
    </source>
</evidence>
<evidence type="ECO:0000259" key="8">
    <source>
        <dbReference type="PROSITE" id="PS51379"/>
    </source>
</evidence>
<keyword evidence="7" id="KW-1133">Transmembrane helix</keyword>